<dbReference type="InParanoid" id="A0A2P6NLB7"/>
<feature type="region of interest" description="Disordered" evidence="1">
    <location>
        <begin position="1"/>
        <end position="41"/>
    </location>
</feature>
<dbReference type="AlphaFoldDB" id="A0A2P6NLB7"/>
<protein>
    <submittedName>
        <fullName evidence="2">Uncharacterized protein</fullName>
    </submittedName>
</protein>
<gene>
    <name evidence="2" type="ORF">PROFUN_07856</name>
</gene>
<comment type="caution">
    <text evidence="2">The sequence shown here is derived from an EMBL/GenBank/DDBJ whole genome shotgun (WGS) entry which is preliminary data.</text>
</comment>
<reference evidence="2 3" key="1">
    <citation type="journal article" date="2018" name="Genome Biol. Evol.">
        <title>Multiple Roots of Fruiting Body Formation in Amoebozoa.</title>
        <authorList>
            <person name="Hillmann F."/>
            <person name="Forbes G."/>
            <person name="Novohradska S."/>
            <person name="Ferling I."/>
            <person name="Riege K."/>
            <person name="Groth M."/>
            <person name="Westermann M."/>
            <person name="Marz M."/>
            <person name="Spaller T."/>
            <person name="Winckler T."/>
            <person name="Schaap P."/>
            <person name="Glockner G."/>
        </authorList>
    </citation>
    <scope>NUCLEOTIDE SEQUENCE [LARGE SCALE GENOMIC DNA]</scope>
    <source>
        <strain evidence="2 3">Jena</strain>
    </source>
</reference>
<dbReference type="EMBL" id="MDYQ01000057">
    <property type="protein sequence ID" value="PRP84754.1"/>
    <property type="molecule type" value="Genomic_DNA"/>
</dbReference>
<evidence type="ECO:0000256" key="1">
    <source>
        <dbReference type="SAM" id="MobiDB-lite"/>
    </source>
</evidence>
<proteinExistence type="predicted"/>
<accession>A0A2P6NLB7</accession>
<evidence type="ECO:0000313" key="2">
    <source>
        <dbReference type="EMBL" id="PRP84754.1"/>
    </source>
</evidence>
<evidence type="ECO:0000313" key="3">
    <source>
        <dbReference type="Proteomes" id="UP000241769"/>
    </source>
</evidence>
<organism evidence="2 3">
    <name type="scientific">Planoprotostelium fungivorum</name>
    <dbReference type="NCBI Taxonomy" id="1890364"/>
    <lineage>
        <taxon>Eukaryota</taxon>
        <taxon>Amoebozoa</taxon>
        <taxon>Evosea</taxon>
        <taxon>Variosea</taxon>
        <taxon>Cavosteliida</taxon>
        <taxon>Cavosteliaceae</taxon>
        <taxon>Planoprotostelium</taxon>
    </lineage>
</organism>
<sequence>MIDNERRTKNSLQIRSDGETDTRSEVLGSATADTQATGPVE</sequence>
<dbReference type="Proteomes" id="UP000241769">
    <property type="component" value="Unassembled WGS sequence"/>
</dbReference>
<name>A0A2P6NLB7_9EUKA</name>
<feature type="compositionally biased region" description="Polar residues" evidence="1">
    <location>
        <begin position="31"/>
        <end position="41"/>
    </location>
</feature>
<keyword evidence="3" id="KW-1185">Reference proteome</keyword>